<keyword evidence="2" id="KW-0813">Transport</keyword>
<dbReference type="Pfam" id="PF00085">
    <property type="entry name" value="Thioredoxin"/>
    <property type="match status" value="1"/>
</dbReference>
<comment type="caution">
    <text evidence="9">The sequence shown here is derived from an EMBL/GenBank/DDBJ whole genome shotgun (WGS) entry which is preliminary data.</text>
</comment>
<dbReference type="PRINTS" id="PR00421">
    <property type="entry name" value="THIOREDOXIN"/>
</dbReference>
<feature type="domain" description="Thioredoxin" evidence="8">
    <location>
        <begin position="1"/>
        <end position="108"/>
    </location>
</feature>
<protein>
    <recommendedName>
        <fullName evidence="6 7">Thioredoxin</fullName>
    </recommendedName>
</protein>
<organism evidence="9 10">
    <name type="scientific">Gleimia hominis</name>
    <dbReference type="NCBI Taxonomy" id="595468"/>
    <lineage>
        <taxon>Bacteria</taxon>
        <taxon>Bacillati</taxon>
        <taxon>Actinomycetota</taxon>
        <taxon>Actinomycetes</taxon>
        <taxon>Actinomycetales</taxon>
        <taxon>Actinomycetaceae</taxon>
        <taxon>Gleimia</taxon>
    </lineage>
</organism>
<keyword evidence="3" id="KW-0249">Electron transport</keyword>
<dbReference type="RefSeq" id="WP_313271920.1">
    <property type="nucleotide sequence ID" value="NZ_JASXSX010000001.1"/>
</dbReference>
<sequence>MSEVLDVTDAQFQAEVVDSTTPVLVDFWAPWCGPCRQMAPIIDEVAADLDGKLKVMKLNVDDNPNTAMKFGIVSIPTMILFKDGEAVKTIVGGRPKAQLKSEIEPLLG</sequence>
<gene>
    <name evidence="9" type="primary">trxA</name>
    <name evidence="9" type="ORF">QS713_01635</name>
</gene>
<dbReference type="SUPFAM" id="SSF52833">
    <property type="entry name" value="Thioredoxin-like"/>
    <property type="match status" value="1"/>
</dbReference>
<keyword evidence="4" id="KW-1015">Disulfide bond</keyword>
<keyword evidence="5" id="KW-0676">Redox-active center</keyword>
<evidence type="ECO:0000256" key="7">
    <source>
        <dbReference type="PIRNR" id="PIRNR000077"/>
    </source>
</evidence>
<evidence type="ECO:0000256" key="1">
    <source>
        <dbReference type="ARBA" id="ARBA00008987"/>
    </source>
</evidence>
<evidence type="ECO:0000256" key="2">
    <source>
        <dbReference type="ARBA" id="ARBA00022448"/>
    </source>
</evidence>
<name>A0ABU3I8R8_9ACTO</name>
<dbReference type="PANTHER" id="PTHR45663">
    <property type="entry name" value="GEO12009P1"/>
    <property type="match status" value="1"/>
</dbReference>
<evidence type="ECO:0000256" key="5">
    <source>
        <dbReference type="ARBA" id="ARBA00023284"/>
    </source>
</evidence>
<evidence type="ECO:0000259" key="8">
    <source>
        <dbReference type="PROSITE" id="PS51352"/>
    </source>
</evidence>
<dbReference type="PROSITE" id="PS51352">
    <property type="entry name" value="THIOREDOXIN_2"/>
    <property type="match status" value="1"/>
</dbReference>
<dbReference type="InterPro" id="IPR013766">
    <property type="entry name" value="Thioredoxin_domain"/>
</dbReference>
<dbReference type="EMBL" id="JASXSX010000001">
    <property type="protein sequence ID" value="MDT3766769.1"/>
    <property type="molecule type" value="Genomic_DNA"/>
</dbReference>
<evidence type="ECO:0000256" key="6">
    <source>
        <dbReference type="NCBIfam" id="TIGR01068"/>
    </source>
</evidence>
<dbReference type="CDD" id="cd02947">
    <property type="entry name" value="TRX_family"/>
    <property type="match status" value="1"/>
</dbReference>
<evidence type="ECO:0000313" key="10">
    <source>
        <dbReference type="Proteomes" id="UP001247542"/>
    </source>
</evidence>
<accession>A0ABU3I8R8</accession>
<comment type="similarity">
    <text evidence="1 7">Belongs to the thioredoxin family.</text>
</comment>
<proteinExistence type="inferred from homology"/>
<evidence type="ECO:0000313" key="9">
    <source>
        <dbReference type="EMBL" id="MDT3766769.1"/>
    </source>
</evidence>
<dbReference type="Gene3D" id="3.40.30.10">
    <property type="entry name" value="Glutaredoxin"/>
    <property type="match status" value="1"/>
</dbReference>
<dbReference type="PIRSF" id="PIRSF000077">
    <property type="entry name" value="Thioredoxin"/>
    <property type="match status" value="1"/>
</dbReference>
<keyword evidence="10" id="KW-1185">Reference proteome</keyword>
<evidence type="ECO:0000256" key="4">
    <source>
        <dbReference type="ARBA" id="ARBA00023157"/>
    </source>
</evidence>
<dbReference type="InterPro" id="IPR005746">
    <property type="entry name" value="Thioredoxin"/>
</dbReference>
<evidence type="ECO:0000256" key="3">
    <source>
        <dbReference type="ARBA" id="ARBA00022982"/>
    </source>
</evidence>
<dbReference type="InterPro" id="IPR036249">
    <property type="entry name" value="Thioredoxin-like_sf"/>
</dbReference>
<reference evidence="9 10" key="1">
    <citation type="submission" date="2023-06" db="EMBL/GenBank/DDBJ databases">
        <title>Draft genome sequence of Gleimia hominis type strain CCUG 57540T.</title>
        <authorList>
            <person name="Salva-Serra F."/>
            <person name="Cardew S."/>
            <person name="Jensie Markopoulos S."/>
            <person name="Ohlen M."/>
            <person name="Inganas E."/>
            <person name="Svensson-Stadler L."/>
            <person name="Moore E.R.B."/>
        </authorList>
    </citation>
    <scope>NUCLEOTIDE SEQUENCE [LARGE SCALE GENOMIC DNA]</scope>
    <source>
        <strain evidence="9 10">CCUG 57540</strain>
    </source>
</reference>
<dbReference type="PANTHER" id="PTHR45663:SF11">
    <property type="entry name" value="GEO12009P1"/>
    <property type="match status" value="1"/>
</dbReference>
<dbReference type="PROSITE" id="PS00194">
    <property type="entry name" value="THIOREDOXIN_1"/>
    <property type="match status" value="1"/>
</dbReference>
<dbReference type="NCBIfam" id="TIGR01068">
    <property type="entry name" value="thioredoxin"/>
    <property type="match status" value="1"/>
</dbReference>
<dbReference type="InterPro" id="IPR017937">
    <property type="entry name" value="Thioredoxin_CS"/>
</dbReference>
<dbReference type="Proteomes" id="UP001247542">
    <property type="component" value="Unassembled WGS sequence"/>
</dbReference>